<evidence type="ECO:0000256" key="4">
    <source>
        <dbReference type="ARBA" id="ARBA00022989"/>
    </source>
</evidence>
<name>A0A369W7Y0_9HYPH</name>
<feature type="transmembrane region" description="Helical" evidence="6">
    <location>
        <begin position="225"/>
        <end position="247"/>
    </location>
</feature>
<evidence type="ECO:0000256" key="5">
    <source>
        <dbReference type="ARBA" id="ARBA00023136"/>
    </source>
</evidence>
<comment type="subcellular location">
    <subcellularLocation>
        <location evidence="1">Cell membrane</location>
        <topology evidence="1">Multi-pass membrane protein</topology>
    </subcellularLocation>
</comment>
<dbReference type="AlphaFoldDB" id="A0A369W7Y0"/>
<evidence type="ECO:0000256" key="2">
    <source>
        <dbReference type="ARBA" id="ARBA00022475"/>
    </source>
</evidence>
<feature type="transmembrane region" description="Helical" evidence="6">
    <location>
        <begin position="152"/>
        <end position="173"/>
    </location>
</feature>
<organism evidence="7 8">
    <name type="scientific">Pelagibacterium lacus</name>
    <dbReference type="NCBI Taxonomy" id="2282655"/>
    <lineage>
        <taxon>Bacteria</taxon>
        <taxon>Pseudomonadati</taxon>
        <taxon>Pseudomonadota</taxon>
        <taxon>Alphaproteobacteria</taxon>
        <taxon>Hyphomicrobiales</taxon>
        <taxon>Devosiaceae</taxon>
        <taxon>Pelagibacterium</taxon>
    </lineage>
</organism>
<gene>
    <name evidence="7" type="ORF">DVH29_01710</name>
</gene>
<keyword evidence="3 6" id="KW-0812">Transmembrane</keyword>
<sequence length="535" mass="57675">MARPQRATRFFMVPPNRPNGVVFYYSEQGPHQQSSGSRWGGCTLPPMDKLLLLAQDRSLVTCPRSPWRRCIYGLVSAAASRGRVMKRDEARAPRRGVLAAPARLLSRFAGGTAQAALRGMFKLAAGSLLARLLGIAALPVLARIYGPEDYGVLSVFSALITLLLPGLSLRYVLAIPLPRGDAAAINLVVLSALLMAVMALGSGVLLWAFAPTLLGLVSMQARAPWWWLIVLGLLGAGSYEILTLWATRKRAYGPVARTLVWQAVIGAGTKIALGLVGVKPAGLLIGQVVTQSGGILSLFLRFAADLRAGMRFVRPRRLRAVARRYRTFPAYRFPGHLFLAYGRQAPLLFVALHYGPAVTGQFGMALLAIALPVDLLGRNMSKAYYAEAARIDPADGRSLYLLTRAVLLRMAALGVVPAAVLLLFGRELFGLVLGPEWGLAGTLSSLLAILMFAQFATAPFTQTLSIIGRNQQFLVFSITRSIVVTLVFVLPFYFALPVADLVLVFSLAATGQTIVQGWAVLNAVRNRARSAGESL</sequence>
<feature type="transmembrane region" description="Helical" evidence="6">
    <location>
        <begin position="501"/>
        <end position="521"/>
    </location>
</feature>
<feature type="transmembrane region" description="Helical" evidence="6">
    <location>
        <begin position="437"/>
        <end position="461"/>
    </location>
</feature>
<feature type="transmembrane region" description="Helical" evidence="6">
    <location>
        <begin position="185"/>
        <end position="210"/>
    </location>
</feature>
<dbReference type="EMBL" id="QQNH01000002">
    <property type="protein sequence ID" value="RDE10137.1"/>
    <property type="molecule type" value="Genomic_DNA"/>
</dbReference>
<dbReference type="Pfam" id="PF13440">
    <property type="entry name" value="Polysacc_synt_3"/>
    <property type="match status" value="1"/>
</dbReference>
<feature type="transmembrane region" description="Helical" evidence="6">
    <location>
        <begin position="473"/>
        <end position="495"/>
    </location>
</feature>
<evidence type="ECO:0000313" key="7">
    <source>
        <dbReference type="EMBL" id="RDE10137.1"/>
    </source>
</evidence>
<dbReference type="PANTHER" id="PTHR30250:SF28">
    <property type="entry name" value="POLYSACCHARIDE BIOSYNTHESIS PROTEIN"/>
    <property type="match status" value="1"/>
</dbReference>
<dbReference type="Proteomes" id="UP000253759">
    <property type="component" value="Unassembled WGS sequence"/>
</dbReference>
<feature type="transmembrane region" description="Helical" evidence="6">
    <location>
        <begin position="259"/>
        <end position="278"/>
    </location>
</feature>
<keyword evidence="4 6" id="KW-1133">Transmembrane helix</keyword>
<dbReference type="InterPro" id="IPR050833">
    <property type="entry name" value="Poly_Biosynth_Transport"/>
</dbReference>
<comment type="caution">
    <text evidence="7">The sequence shown here is derived from an EMBL/GenBank/DDBJ whole genome shotgun (WGS) entry which is preliminary data.</text>
</comment>
<keyword evidence="5 6" id="KW-0472">Membrane</keyword>
<evidence type="ECO:0000313" key="8">
    <source>
        <dbReference type="Proteomes" id="UP000253759"/>
    </source>
</evidence>
<proteinExistence type="predicted"/>
<keyword evidence="8" id="KW-1185">Reference proteome</keyword>
<accession>A0A369W7Y0</accession>
<keyword evidence="2" id="KW-1003">Cell membrane</keyword>
<feature type="transmembrane region" description="Helical" evidence="6">
    <location>
        <begin position="128"/>
        <end position="146"/>
    </location>
</feature>
<feature type="transmembrane region" description="Helical" evidence="6">
    <location>
        <begin position="284"/>
        <end position="304"/>
    </location>
</feature>
<reference evidence="8" key="1">
    <citation type="submission" date="2018-07" db="EMBL/GenBank/DDBJ databases">
        <authorList>
            <person name="Liu B.-T."/>
            <person name="Du Z."/>
        </authorList>
    </citation>
    <scope>NUCLEOTIDE SEQUENCE [LARGE SCALE GENOMIC DNA]</scope>
    <source>
        <strain evidence="8">XYN52</strain>
    </source>
</reference>
<evidence type="ECO:0000256" key="3">
    <source>
        <dbReference type="ARBA" id="ARBA00022692"/>
    </source>
</evidence>
<feature type="transmembrane region" description="Helical" evidence="6">
    <location>
        <begin position="406"/>
        <end position="425"/>
    </location>
</feature>
<dbReference type="PANTHER" id="PTHR30250">
    <property type="entry name" value="PST FAMILY PREDICTED COLANIC ACID TRANSPORTER"/>
    <property type="match status" value="1"/>
</dbReference>
<evidence type="ECO:0000256" key="6">
    <source>
        <dbReference type="SAM" id="Phobius"/>
    </source>
</evidence>
<dbReference type="GO" id="GO:0005886">
    <property type="term" value="C:plasma membrane"/>
    <property type="evidence" value="ECO:0007669"/>
    <property type="project" value="UniProtKB-SubCell"/>
</dbReference>
<evidence type="ECO:0000256" key="1">
    <source>
        <dbReference type="ARBA" id="ARBA00004651"/>
    </source>
</evidence>
<protein>
    <submittedName>
        <fullName evidence="7">Lipopolysaccharide biosynthesis protein</fullName>
    </submittedName>
</protein>